<feature type="non-terminal residue" evidence="1">
    <location>
        <position position="123"/>
    </location>
</feature>
<organism evidence="1">
    <name type="scientific">Oryzias melastigma</name>
    <name type="common">Marine medaka</name>
    <dbReference type="NCBI Taxonomy" id="30732"/>
    <lineage>
        <taxon>Eukaryota</taxon>
        <taxon>Metazoa</taxon>
        <taxon>Chordata</taxon>
        <taxon>Craniata</taxon>
        <taxon>Vertebrata</taxon>
        <taxon>Euteleostomi</taxon>
        <taxon>Actinopterygii</taxon>
        <taxon>Neopterygii</taxon>
        <taxon>Teleostei</taxon>
        <taxon>Neoteleostei</taxon>
        <taxon>Acanthomorphata</taxon>
        <taxon>Ovalentaria</taxon>
        <taxon>Atherinomorphae</taxon>
        <taxon>Beloniformes</taxon>
        <taxon>Adrianichthyidae</taxon>
        <taxon>Oryziinae</taxon>
        <taxon>Oryzias</taxon>
    </lineage>
</organism>
<dbReference type="AlphaFoldDB" id="G0ZF42"/>
<sequence length="123" mass="14207">ESSFFSPPPGRLARFQGHSTAEMYTPVLVPPQNSFFPENSSFWDINFRWEFSCRFQALTCFGALNFLRRLNFLVGHSRVSHHRMVVLPLLALFPPPSPLQIPSILLLFTKTLIFHTTHKLDFT</sequence>
<protein>
    <submittedName>
        <fullName evidence="1">Aryl hydrocarbon receptor</fullName>
    </submittedName>
</protein>
<name>G0ZF42_ORYME</name>
<reference evidence="1" key="1">
    <citation type="journal article" date="2012" name="Aquat. Toxicol.">
        <title>PFOS elicits transcriptional responses of the ER, AHR and PPAR pathways in Oryzias melastigma in a stage-specific manner.</title>
        <authorList>
            <person name="Fang C."/>
            <person name="Wu X."/>
            <person name="Huang Q."/>
            <person name="Liao Y."/>
            <person name="Liu L."/>
            <person name="Qiu L."/>
            <person name="Shen H."/>
            <person name="Dong S."/>
        </authorList>
    </citation>
    <scope>NUCLEOTIDE SEQUENCE</scope>
</reference>
<proteinExistence type="evidence at transcript level"/>
<keyword evidence="1" id="KW-0675">Receptor</keyword>
<evidence type="ECO:0000313" key="1">
    <source>
        <dbReference type="EMBL" id="AEL30665.1"/>
    </source>
</evidence>
<feature type="non-terminal residue" evidence="1">
    <location>
        <position position="1"/>
    </location>
</feature>
<dbReference type="EMBL" id="JF268653">
    <property type="protein sequence ID" value="AEL30665.1"/>
    <property type="molecule type" value="mRNA"/>
</dbReference>
<accession>G0ZF42</accession>